<dbReference type="RefSeq" id="XP_060328528.1">
    <property type="nucleotide sequence ID" value="XM_060477770.1"/>
</dbReference>
<feature type="coiled-coil region" evidence="1">
    <location>
        <begin position="180"/>
        <end position="214"/>
    </location>
</feature>
<dbReference type="InterPro" id="IPR048781">
    <property type="entry name" value="Sos7_CC"/>
</dbReference>
<proteinExistence type="predicted"/>
<dbReference type="AlphaFoldDB" id="A0AA39K643"/>
<evidence type="ECO:0000256" key="1">
    <source>
        <dbReference type="SAM" id="Coils"/>
    </source>
</evidence>
<dbReference type="InterPro" id="IPR037475">
    <property type="entry name" value="Sos7"/>
</dbReference>
<evidence type="ECO:0000313" key="4">
    <source>
        <dbReference type="Proteomes" id="UP001175211"/>
    </source>
</evidence>
<dbReference type="GO" id="GO:0051315">
    <property type="term" value="P:attachment of mitotic spindle microtubules to kinetochore"/>
    <property type="evidence" value="ECO:0007669"/>
    <property type="project" value="TreeGrafter"/>
</dbReference>
<accession>A0AA39K643</accession>
<dbReference type="GeneID" id="85361318"/>
<protein>
    <recommendedName>
        <fullName evidence="2">Kinetochore protein Sos7 coiled-coil domain-containing protein</fullName>
    </recommendedName>
</protein>
<reference evidence="3" key="1">
    <citation type="submission" date="2023-06" db="EMBL/GenBank/DDBJ databases">
        <authorList>
            <consortium name="Lawrence Berkeley National Laboratory"/>
            <person name="Ahrendt S."/>
            <person name="Sahu N."/>
            <person name="Indic B."/>
            <person name="Wong-Bajracharya J."/>
            <person name="Merenyi Z."/>
            <person name="Ke H.-M."/>
            <person name="Monk M."/>
            <person name="Kocsube S."/>
            <person name="Drula E."/>
            <person name="Lipzen A."/>
            <person name="Balint B."/>
            <person name="Henrissat B."/>
            <person name="Andreopoulos B."/>
            <person name="Martin F.M."/>
            <person name="Harder C.B."/>
            <person name="Rigling D."/>
            <person name="Ford K.L."/>
            <person name="Foster G.D."/>
            <person name="Pangilinan J."/>
            <person name="Papanicolaou A."/>
            <person name="Barry K."/>
            <person name="LaButti K."/>
            <person name="Viragh M."/>
            <person name="Koriabine M."/>
            <person name="Yan M."/>
            <person name="Riley R."/>
            <person name="Champramary S."/>
            <person name="Plett K.L."/>
            <person name="Tsai I.J."/>
            <person name="Slot J."/>
            <person name="Sipos G."/>
            <person name="Plett J."/>
            <person name="Nagy L.G."/>
            <person name="Grigoriev I.V."/>
        </authorList>
    </citation>
    <scope>NUCLEOTIDE SEQUENCE</scope>
    <source>
        <strain evidence="3">CCBAS 213</strain>
    </source>
</reference>
<comment type="caution">
    <text evidence="3">The sequence shown here is derived from an EMBL/GenBank/DDBJ whole genome shotgun (WGS) entry which is preliminary data.</text>
</comment>
<organism evidence="3 4">
    <name type="scientific">Armillaria tabescens</name>
    <name type="common">Ringless honey mushroom</name>
    <name type="synonym">Agaricus tabescens</name>
    <dbReference type="NCBI Taxonomy" id="1929756"/>
    <lineage>
        <taxon>Eukaryota</taxon>
        <taxon>Fungi</taxon>
        <taxon>Dikarya</taxon>
        <taxon>Basidiomycota</taxon>
        <taxon>Agaricomycotina</taxon>
        <taxon>Agaricomycetes</taxon>
        <taxon>Agaricomycetidae</taxon>
        <taxon>Agaricales</taxon>
        <taxon>Marasmiineae</taxon>
        <taxon>Physalacriaceae</taxon>
        <taxon>Desarmillaria</taxon>
    </lineage>
</organism>
<gene>
    <name evidence="3" type="ORF">EV420DRAFT_1645366</name>
</gene>
<keyword evidence="4" id="KW-1185">Reference proteome</keyword>
<dbReference type="Pfam" id="PF20882">
    <property type="entry name" value="Sos7"/>
    <property type="match status" value="1"/>
</dbReference>
<dbReference type="PANTHER" id="PTHR37329">
    <property type="entry name" value="KINETOCHORE PROTEIN SOS7"/>
    <property type="match status" value="1"/>
</dbReference>
<name>A0AA39K643_ARMTA</name>
<dbReference type="EMBL" id="JAUEPS010000028">
    <property type="protein sequence ID" value="KAK0454140.1"/>
    <property type="molecule type" value="Genomic_DNA"/>
</dbReference>
<keyword evidence="1" id="KW-0175">Coiled coil</keyword>
<sequence>MPDLDGHSPHDIASRLVTCVTPLTSNHESGADIGQSPSLPGSFSRNPALELLITLRHLLRQQADAEDVEVKDPSIIASDVAAQIAFFRKLKFQYLEQNAKDKYVKSIILNDQRKEKLKRAKTRLAEVQQNIRVLAPSVETDYNRVKEASSQTADLSKKIIDARLALTRLRQSHPQPRMTVQSADQKLADQIVEMQELTDKIEAVTQRVKEVKDKVKGGALEVENLRIQRAEAEKSVKVDVDDGKWLPLYDWFTASLTLHRSIINLTQMDNVSDNEIRLTYKVDLSQSKSRDISIALIFVPGTRKLAAVQVGGINDLHIDVTEIIDAHVQVNDVQGVVAAIIARIRNEA</sequence>
<dbReference type="GO" id="GO:0000776">
    <property type="term" value="C:kinetochore"/>
    <property type="evidence" value="ECO:0007669"/>
    <property type="project" value="InterPro"/>
</dbReference>
<evidence type="ECO:0000259" key="2">
    <source>
        <dbReference type="Pfam" id="PF20882"/>
    </source>
</evidence>
<dbReference type="Proteomes" id="UP001175211">
    <property type="component" value="Unassembled WGS sequence"/>
</dbReference>
<evidence type="ECO:0000313" key="3">
    <source>
        <dbReference type="EMBL" id="KAK0454140.1"/>
    </source>
</evidence>
<feature type="domain" description="Kinetochore protein Sos7 coiled-coil" evidence="2">
    <location>
        <begin position="86"/>
        <end position="111"/>
    </location>
</feature>
<dbReference type="GO" id="GO:0034501">
    <property type="term" value="P:protein localization to kinetochore"/>
    <property type="evidence" value="ECO:0007669"/>
    <property type="project" value="InterPro"/>
</dbReference>
<dbReference type="PANTHER" id="PTHR37329:SF1">
    <property type="entry name" value="KINETOCHORE PROTEIN SOS7"/>
    <property type="match status" value="1"/>
</dbReference>